<evidence type="ECO:0000313" key="3">
    <source>
        <dbReference type="Proteomes" id="UP000271162"/>
    </source>
</evidence>
<organism evidence="4">
    <name type="scientific">Nippostrongylus brasiliensis</name>
    <name type="common">Rat hookworm</name>
    <dbReference type="NCBI Taxonomy" id="27835"/>
    <lineage>
        <taxon>Eukaryota</taxon>
        <taxon>Metazoa</taxon>
        <taxon>Ecdysozoa</taxon>
        <taxon>Nematoda</taxon>
        <taxon>Chromadorea</taxon>
        <taxon>Rhabditida</taxon>
        <taxon>Rhabditina</taxon>
        <taxon>Rhabditomorpha</taxon>
        <taxon>Strongyloidea</taxon>
        <taxon>Heligmosomidae</taxon>
        <taxon>Nippostrongylus</taxon>
    </lineage>
</organism>
<protein>
    <submittedName>
        <fullName evidence="4">CR032 protein</fullName>
    </submittedName>
</protein>
<gene>
    <name evidence="2" type="ORF">NBR_LOCUS1240</name>
</gene>
<comment type="similarity">
    <text evidence="1">Belongs to the UPF0729 family.</text>
</comment>
<dbReference type="AlphaFoldDB" id="A0A0N4XFD7"/>
<dbReference type="WBParaSite" id="NBR_0000123901-mRNA-1">
    <property type="protein sequence ID" value="NBR_0000123901-mRNA-1"/>
    <property type="gene ID" value="NBR_0000123901"/>
</dbReference>
<evidence type="ECO:0000313" key="2">
    <source>
        <dbReference type="EMBL" id="VDL64563.1"/>
    </source>
</evidence>
<dbReference type="Proteomes" id="UP000271162">
    <property type="component" value="Unassembled WGS sequence"/>
</dbReference>
<dbReference type="PANTHER" id="PTHR13456">
    <property type="entry name" value="UPF0729 PROTEIN C18ORF32"/>
    <property type="match status" value="1"/>
</dbReference>
<name>A0A0N4XFD7_NIPBR</name>
<dbReference type="EMBL" id="UYSL01000888">
    <property type="protein sequence ID" value="VDL64563.1"/>
    <property type="molecule type" value="Genomic_DNA"/>
</dbReference>
<keyword evidence="3" id="KW-1185">Reference proteome</keyword>
<reference evidence="2 3" key="2">
    <citation type="submission" date="2018-11" db="EMBL/GenBank/DDBJ databases">
        <authorList>
            <consortium name="Pathogen Informatics"/>
        </authorList>
    </citation>
    <scope>NUCLEOTIDE SEQUENCE [LARGE SCALE GENOMIC DNA]</scope>
</reference>
<proteinExistence type="inferred from homology"/>
<reference evidence="4" key="1">
    <citation type="submission" date="2017-02" db="UniProtKB">
        <authorList>
            <consortium name="WormBaseParasite"/>
        </authorList>
    </citation>
    <scope>IDENTIFICATION</scope>
</reference>
<evidence type="ECO:0000313" key="4">
    <source>
        <dbReference type="WBParaSite" id="NBR_0000123901-mRNA-1"/>
    </source>
</evidence>
<accession>A0A0N4XFD7</accession>
<dbReference type="InterPro" id="IPR026776">
    <property type="entry name" value="UPF0729_C18orf32-like"/>
</dbReference>
<sequence length="110" mass="12350">MLITEPADLLCRKTPSRTAVKLISKLELEMVCLPCIFLPVLLAIYLKFIQPYVYRILPQRWVEFLDPILYPTCPAKPPAPEASASDIKDEQANRASEACCAGVNETKKDL</sequence>
<evidence type="ECO:0000256" key="1">
    <source>
        <dbReference type="ARBA" id="ARBA00007959"/>
    </source>
</evidence>
<dbReference type="PANTHER" id="PTHR13456:SF0">
    <property type="entry name" value="UPF0729 PROTEIN C18ORF32"/>
    <property type="match status" value="1"/>
</dbReference>